<protein>
    <recommendedName>
        <fullName evidence="3">Lipoprotein</fullName>
    </recommendedName>
</protein>
<accession>G8LVC1</accession>
<name>G8LVC1_ACECE</name>
<dbReference type="RefSeq" id="WP_014254103.1">
    <property type="nucleotide sequence ID" value="NC_016627.1"/>
</dbReference>
<dbReference type="HOGENOM" id="CLU_870703_0_0_9"/>
<evidence type="ECO:0000313" key="2">
    <source>
        <dbReference type="Proteomes" id="UP000005435"/>
    </source>
</evidence>
<dbReference type="KEGG" id="ccl:Clocl_0775"/>
<reference evidence="2" key="1">
    <citation type="submission" date="2011-12" db="EMBL/GenBank/DDBJ databases">
        <title>Complete sequence of Clostridium clariflavum DSM 19732.</title>
        <authorList>
            <consortium name="US DOE Joint Genome Institute"/>
            <person name="Lucas S."/>
            <person name="Han J."/>
            <person name="Lapidus A."/>
            <person name="Cheng J.-F."/>
            <person name="Goodwin L."/>
            <person name="Pitluck S."/>
            <person name="Peters L."/>
            <person name="Teshima H."/>
            <person name="Detter J.C."/>
            <person name="Han C."/>
            <person name="Tapia R."/>
            <person name="Land M."/>
            <person name="Hauser L."/>
            <person name="Kyrpides N."/>
            <person name="Ivanova N."/>
            <person name="Pagani I."/>
            <person name="Kitzmiller T."/>
            <person name="Lynd L."/>
            <person name="Izquierdo J."/>
            <person name="Woyke T."/>
        </authorList>
    </citation>
    <scope>NUCLEOTIDE SEQUENCE [LARGE SCALE GENOMIC DNA]</scope>
    <source>
        <strain evidence="2">DSM 19732 / NBRC 101661 / EBR45</strain>
    </source>
</reference>
<evidence type="ECO:0000313" key="1">
    <source>
        <dbReference type="EMBL" id="AEV67475.1"/>
    </source>
</evidence>
<dbReference type="EMBL" id="CP003065">
    <property type="protein sequence ID" value="AEV67475.1"/>
    <property type="molecule type" value="Genomic_DNA"/>
</dbReference>
<organism evidence="1 2">
    <name type="scientific">Acetivibrio clariflavus (strain DSM 19732 / NBRC 101661 / EBR45)</name>
    <name type="common">Clostridium clariflavum</name>
    <dbReference type="NCBI Taxonomy" id="720554"/>
    <lineage>
        <taxon>Bacteria</taxon>
        <taxon>Bacillati</taxon>
        <taxon>Bacillota</taxon>
        <taxon>Clostridia</taxon>
        <taxon>Eubacteriales</taxon>
        <taxon>Oscillospiraceae</taxon>
        <taxon>Acetivibrio</taxon>
    </lineage>
</organism>
<dbReference type="AlphaFoldDB" id="G8LVC1"/>
<reference evidence="1 2" key="2">
    <citation type="journal article" date="2012" name="Stand. Genomic Sci.">
        <title>Complete Genome Sequence of Clostridium clariflavum DSM 19732.</title>
        <authorList>
            <person name="Izquierdo J.A."/>
            <person name="Goodwin L."/>
            <person name="Davenport K.W."/>
            <person name="Teshima H."/>
            <person name="Bruce D."/>
            <person name="Detter C."/>
            <person name="Tapia R."/>
            <person name="Han S."/>
            <person name="Land M."/>
            <person name="Hauser L."/>
            <person name="Jeffries C.D."/>
            <person name="Han J."/>
            <person name="Pitluck S."/>
            <person name="Nolan M."/>
            <person name="Chen A."/>
            <person name="Huntemann M."/>
            <person name="Mavromatis K."/>
            <person name="Mikhailova N."/>
            <person name="Liolios K."/>
            <person name="Woyke T."/>
            <person name="Lynd L.R."/>
        </authorList>
    </citation>
    <scope>NUCLEOTIDE SEQUENCE [LARGE SCALE GENOMIC DNA]</scope>
    <source>
        <strain evidence="2">DSM 19732 / NBRC 101661 / EBR45</strain>
    </source>
</reference>
<sequence length="319" mass="36507" precursor="true">MKNILVLFFTTFILAFTIGCANSDKYLINRLAAQDSIEFDTSSEENKSEKDEMEVNVVDIRDGSSIDTARFVIVDLNKEFSISKENNTITNIPYKDVSKASDYPYGYTTITYADGYYPKIDHNFKFTSRGGSKLTIELTPIDKADDKSFTEVFHISSDVEMVEFLNHYNLVQYGDYLKSRDVPDLTTRASEMDRGNSGLKVNAVNIKDGRSIDAARFIIIDLNKEFYIAEGNNIIAEVPYKEVLKAGYYPYRYTTITYADGYYPRIDHNLKLTSEGEGSELTIELTPIGEFDNSSFNEIFHESNESEMTEFLRYYNFTD</sequence>
<dbReference type="Proteomes" id="UP000005435">
    <property type="component" value="Chromosome"/>
</dbReference>
<evidence type="ECO:0008006" key="3">
    <source>
        <dbReference type="Google" id="ProtNLM"/>
    </source>
</evidence>
<keyword evidence="2" id="KW-1185">Reference proteome</keyword>
<dbReference type="PROSITE" id="PS51257">
    <property type="entry name" value="PROKAR_LIPOPROTEIN"/>
    <property type="match status" value="1"/>
</dbReference>
<gene>
    <name evidence="1" type="ordered locus">Clocl_0775</name>
</gene>
<proteinExistence type="predicted"/>